<dbReference type="GO" id="GO:0000981">
    <property type="term" value="F:DNA-binding transcription factor activity, RNA polymerase II-specific"/>
    <property type="evidence" value="ECO:0007669"/>
    <property type="project" value="TreeGrafter"/>
</dbReference>
<dbReference type="SUPFAM" id="SSF57667">
    <property type="entry name" value="beta-beta-alpha zinc fingers"/>
    <property type="match status" value="1"/>
</dbReference>
<evidence type="ECO:0000256" key="1">
    <source>
        <dbReference type="ARBA" id="ARBA00004123"/>
    </source>
</evidence>
<comment type="caution">
    <text evidence="9">The sequence shown here is derived from an EMBL/GenBank/DDBJ whole genome shotgun (WGS) entry which is preliminary data.</text>
</comment>
<keyword evidence="2" id="KW-0479">Metal-binding</keyword>
<dbReference type="EMBL" id="RQTK01001848">
    <property type="protein sequence ID" value="RUS69064.1"/>
    <property type="molecule type" value="Genomic_DNA"/>
</dbReference>
<evidence type="ECO:0000256" key="5">
    <source>
        <dbReference type="ARBA" id="ARBA00022833"/>
    </source>
</evidence>
<keyword evidence="10" id="KW-1185">Reference proteome</keyword>
<dbReference type="PROSITE" id="PS00028">
    <property type="entry name" value="ZINC_FINGER_C2H2_1"/>
    <property type="match status" value="2"/>
</dbReference>
<evidence type="ECO:0000256" key="2">
    <source>
        <dbReference type="ARBA" id="ARBA00022723"/>
    </source>
</evidence>
<dbReference type="InterPro" id="IPR036236">
    <property type="entry name" value="Znf_C2H2_sf"/>
</dbReference>
<comment type="subcellular location">
    <subcellularLocation>
        <location evidence="1">Nucleus</location>
    </subcellularLocation>
</comment>
<evidence type="ECO:0000256" key="4">
    <source>
        <dbReference type="ARBA" id="ARBA00022771"/>
    </source>
</evidence>
<evidence type="ECO:0000259" key="8">
    <source>
        <dbReference type="PROSITE" id="PS50157"/>
    </source>
</evidence>
<dbReference type="AlphaFoldDB" id="A0A433SJ51"/>
<reference evidence="9 10" key="1">
    <citation type="submission" date="2019-01" db="EMBL/GenBank/DDBJ databases">
        <title>A draft genome assembly of the solar-powered sea slug Elysia chlorotica.</title>
        <authorList>
            <person name="Cai H."/>
            <person name="Li Q."/>
            <person name="Fang X."/>
            <person name="Li J."/>
            <person name="Curtis N.E."/>
            <person name="Altenburger A."/>
            <person name="Shibata T."/>
            <person name="Feng M."/>
            <person name="Maeda T."/>
            <person name="Schwartz J.A."/>
            <person name="Shigenobu S."/>
            <person name="Lundholm N."/>
            <person name="Nishiyama T."/>
            <person name="Yang H."/>
            <person name="Hasebe M."/>
            <person name="Li S."/>
            <person name="Pierce S.K."/>
            <person name="Wang J."/>
        </authorList>
    </citation>
    <scope>NUCLEOTIDE SEQUENCE [LARGE SCALE GENOMIC DNA]</scope>
    <source>
        <strain evidence="9">EC2010</strain>
        <tissue evidence="9">Whole organism of an adult</tissue>
    </source>
</reference>
<keyword evidence="3" id="KW-0677">Repeat</keyword>
<dbReference type="GO" id="GO:0005634">
    <property type="term" value="C:nucleus"/>
    <property type="evidence" value="ECO:0007669"/>
    <property type="project" value="UniProtKB-SubCell"/>
</dbReference>
<evidence type="ECO:0000256" key="7">
    <source>
        <dbReference type="PROSITE-ProRule" id="PRU00042"/>
    </source>
</evidence>
<accession>A0A433SJ51</accession>
<evidence type="ECO:0000256" key="6">
    <source>
        <dbReference type="ARBA" id="ARBA00023242"/>
    </source>
</evidence>
<evidence type="ECO:0000313" key="10">
    <source>
        <dbReference type="Proteomes" id="UP000271974"/>
    </source>
</evidence>
<sequence>MSLEELCSTSINQSGMTGLQDMCADKKFQCFICSEKFSSAVDIADHIKSHSVRKAFHCGFCDESFHENSDLLSHIALAHGGLPVLYNCGICKVAFQILLSLEEHIVGCQGNDCFESENPADKARHDDTEAKDKVIKYLLNKNTCSYNATEKGVLLSKISNSIFVINTESENVFKFEVNDGHSDFEREHVSSDVLRFGEVSNESSSILKTEKVLGNTDKSLKHVQPCHLPFQKLQDDKISDVTVDLHEHLYSYTISHNERPEVEKALCGSKKTSPVSLENNVKEEFPSYISLKPKTILSCKQKNYT</sequence>
<dbReference type="SMART" id="SM00355">
    <property type="entry name" value="ZnF_C2H2"/>
    <property type="match status" value="3"/>
</dbReference>
<feature type="domain" description="C2H2-type" evidence="8">
    <location>
        <begin position="28"/>
        <end position="55"/>
    </location>
</feature>
<keyword evidence="4 7" id="KW-0863">Zinc-finger</keyword>
<dbReference type="InterPro" id="IPR013087">
    <property type="entry name" value="Znf_C2H2_type"/>
</dbReference>
<name>A0A433SJ51_ELYCH</name>
<dbReference type="OrthoDB" id="7437528at2759"/>
<keyword evidence="5" id="KW-0862">Zinc</keyword>
<dbReference type="STRING" id="188477.A0A433SJ51"/>
<dbReference type="PROSITE" id="PS50157">
    <property type="entry name" value="ZINC_FINGER_C2H2_2"/>
    <property type="match status" value="2"/>
</dbReference>
<organism evidence="9 10">
    <name type="scientific">Elysia chlorotica</name>
    <name type="common">Eastern emerald elysia</name>
    <name type="synonym">Sea slug</name>
    <dbReference type="NCBI Taxonomy" id="188477"/>
    <lineage>
        <taxon>Eukaryota</taxon>
        <taxon>Metazoa</taxon>
        <taxon>Spiralia</taxon>
        <taxon>Lophotrochozoa</taxon>
        <taxon>Mollusca</taxon>
        <taxon>Gastropoda</taxon>
        <taxon>Heterobranchia</taxon>
        <taxon>Euthyneura</taxon>
        <taxon>Panpulmonata</taxon>
        <taxon>Sacoglossa</taxon>
        <taxon>Placobranchoidea</taxon>
        <taxon>Plakobranchidae</taxon>
        <taxon>Elysia</taxon>
    </lineage>
</organism>
<keyword evidence="6" id="KW-0539">Nucleus</keyword>
<evidence type="ECO:0000313" key="9">
    <source>
        <dbReference type="EMBL" id="RUS69064.1"/>
    </source>
</evidence>
<gene>
    <name evidence="9" type="ORF">EGW08_023175</name>
</gene>
<dbReference type="GO" id="GO:0008270">
    <property type="term" value="F:zinc ion binding"/>
    <property type="evidence" value="ECO:0007669"/>
    <property type="project" value="UniProtKB-KW"/>
</dbReference>
<feature type="domain" description="C2H2-type" evidence="8">
    <location>
        <begin position="56"/>
        <end position="81"/>
    </location>
</feature>
<feature type="non-terminal residue" evidence="9">
    <location>
        <position position="305"/>
    </location>
</feature>
<dbReference type="PANTHER" id="PTHR24394">
    <property type="entry name" value="ZINC FINGER PROTEIN"/>
    <property type="match status" value="1"/>
</dbReference>
<evidence type="ECO:0000256" key="3">
    <source>
        <dbReference type="ARBA" id="ARBA00022737"/>
    </source>
</evidence>
<dbReference type="Gene3D" id="3.30.160.60">
    <property type="entry name" value="Classic Zinc Finger"/>
    <property type="match status" value="1"/>
</dbReference>
<dbReference type="PANTHER" id="PTHR24394:SF29">
    <property type="entry name" value="MYONEURIN"/>
    <property type="match status" value="1"/>
</dbReference>
<proteinExistence type="predicted"/>
<dbReference type="Proteomes" id="UP000271974">
    <property type="component" value="Unassembled WGS sequence"/>
</dbReference>
<dbReference type="Pfam" id="PF00096">
    <property type="entry name" value="zf-C2H2"/>
    <property type="match status" value="1"/>
</dbReference>
<protein>
    <recommendedName>
        <fullName evidence="8">C2H2-type domain-containing protein</fullName>
    </recommendedName>
</protein>